<keyword evidence="2" id="KW-1185">Reference proteome</keyword>
<comment type="caution">
    <text evidence="1">The sequence shown here is derived from an EMBL/GenBank/DDBJ whole genome shotgun (WGS) entry which is preliminary data.</text>
</comment>
<dbReference type="RefSeq" id="WP_393013104.1">
    <property type="nucleotide sequence ID" value="NZ_JAZAQF010000059.1"/>
</dbReference>
<dbReference type="EMBL" id="JAZAQF010000059">
    <property type="protein sequence ID" value="MFG3818131.1"/>
    <property type="molecule type" value="Genomic_DNA"/>
</dbReference>
<accession>A0ABW7CE18</accession>
<organism evidence="1 2">
    <name type="scientific">Limnothrix redekei LRLZ20PSL1</name>
    <dbReference type="NCBI Taxonomy" id="3112953"/>
    <lineage>
        <taxon>Bacteria</taxon>
        <taxon>Bacillati</taxon>
        <taxon>Cyanobacteriota</taxon>
        <taxon>Cyanophyceae</taxon>
        <taxon>Pseudanabaenales</taxon>
        <taxon>Pseudanabaenaceae</taxon>
        <taxon>Limnothrix</taxon>
    </lineage>
</organism>
<protein>
    <submittedName>
        <fullName evidence="1">Uncharacterized protein</fullName>
    </submittedName>
</protein>
<evidence type="ECO:0000313" key="2">
    <source>
        <dbReference type="Proteomes" id="UP001604335"/>
    </source>
</evidence>
<evidence type="ECO:0000313" key="1">
    <source>
        <dbReference type="EMBL" id="MFG3818131.1"/>
    </source>
</evidence>
<name>A0ABW7CE18_9CYAN</name>
<dbReference type="Proteomes" id="UP001604335">
    <property type="component" value="Unassembled WGS sequence"/>
</dbReference>
<reference evidence="2" key="1">
    <citation type="journal article" date="2024" name="Algal Res.">
        <title>Biochemical, toxicological and genomic investigation of a high-biomass producing Limnothrix strain isolated from Italian shallow drinking water reservoir.</title>
        <authorList>
            <person name="Simonazzi M."/>
            <person name="Shishido T.K."/>
            <person name="Delbaje E."/>
            <person name="Wahlsten M."/>
            <person name="Fewer D.P."/>
            <person name="Sivonen K."/>
            <person name="Pezzolesi L."/>
            <person name="Pistocchi R."/>
        </authorList>
    </citation>
    <scope>NUCLEOTIDE SEQUENCE [LARGE SCALE GENOMIC DNA]</scope>
    <source>
        <strain evidence="2">LRLZ20PSL1</strain>
    </source>
</reference>
<proteinExistence type="predicted"/>
<gene>
    <name evidence="1" type="ORF">VPK24_10835</name>
</gene>
<sequence length="42" mass="4891">MIFLENNRERSPCLVRLGSDCWEPDFQDRLDGDRILANAPVE</sequence>